<dbReference type="PROSITE" id="PS50110">
    <property type="entry name" value="RESPONSE_REGULATORY"/>
    <property type="match status" value="1"/>
</dbReference>
<dbReference type="Proteomes" id="UP000095087">
    <property type="component" value="Unassembled WGS sequence"/>
</dbReference>
<evidence type="ECO:0000256" key="3">
    <source>
        <dbReference type="ARBA" id="ARBA00022553"/>
    </source>
</evidence>
<gene>
    <name evidence="12" type="ORF">A7A08_03173</name>
</gene>
<dbReference type="InterPro" id="IPR001867">
    <property type="entry name" value="OmpR/PhoB-type_DNA-bd"/>
</dbReference>
<dbReference type="CDD" id="cd00383">
    <property type="entry name" value="trans_reg_C"/>
    <property type="match status" value="1"/>
</dbReference>
<dbReference type="GO" id="GO:0005829">
    <property type="term" value="C:cytosol"/>
    <property type="evidence" value="ECO:0007669"/>
    <property type="project" value="TreeGrafter"/>
</dbReference>
<dbReference type="SUPFAM" id="SSF46894">
    <property type="entry name" value="C-terminal effector domain of the bipartite response regulators"/>
    <property type="match status" value="1"/>
</dbReference>
<accession>A0A1E2RUW0</accession>
<keyword evidence="3 8" id="KW-0597">Phosphoprotein</keyword>
<evidence type="ECO:0000313" key="13">
    <source>
        <dbReference type="Proteomes" id="UP000095087"/>
    </source>
</evidence>
<dbReference type="InterPro" id="IPR016032">
    <property type="entry name" value="Sig_transdc_resp-reg_C-effctor"/>
</dbReference>
<keyword evidence="6 9" id="KW-0238">DNA-binding</keyword>
<evidence type="ECO:0000256" key="8">
    <source>
        <dbReference type="PROSITE-ProRule" id="PRU00169"/>
    </source>
</evidence>
<evidence type="ECO:0000256" key="4">
    <source>
        <dbReference type="ARBA" id="ARBA00023012"/>
    </source>
</evidence>
<dbReference type="Gene3D" id="1.10.10.10">
    <property type="entry name" value="Winged helix-like DNA-binding domain superfamily/Winged helix DNA-binding domain"/>
    <property type="match status" value="1"/>
</dbReference>
<keyword evidence="5" id="KW-0805">Transcription regulation</keyword>
<feature type="domain" description="Response regulatory" evidence="10">
    <location>
        <begin position="2"/>
        <end position="116"/>
    </location>
</feature>
<name>A0A1E2RUW0_9HYPH</name>
<dbReference type="Gene3D" id="6.10.250.690">
    <property type="match status" value="1"/>
</dbReference>
<keyword evidence="13" id="KW-1185">Reference proteome</keyword>
<comment type="subcellular location">
    <subcellularLocation>
        <location evidence="1">Cytoplasm</location>
    </subcellularLocation>
</comment>
<keyword evidence="7" id="KW-0804">Transcription</keyword>
<dbReference type="GO" id="GO:0000156">
    <property type="term" value="F:phosphorelay response regulator activity"/>
    <property type="evidence" value="ECO:0007669"/>
    <property type="project" value="TreeGrafter"/>
</dbReference>
<evidence type="ECO:0000256" key="9">
    <source>
        <dbReference type="PROSITE-ProRule" id="PRU01091"/>
    </source>
</evidence>
<dbReference type="STRING" id="1177755.A7A08_03173"/>
<dbReference type="SUPFAM" id="SSF52172">
    <property type="entry name" value="CheY-like"/>
    <property type="match status" value="1"/>
</dbReference>
<comment type="caution">
    <text evidence="12">The sequence shown here is derived from an EMBL/GenBank/DDBJ whole genome shotgun (WGS) entry which is preliminary data.</text>
</comment>
<dbReference type="SMART" id="SM00448">
    <property type="entry name" value="REC"/>
    <property type="match status" value="1"/>
</dbReference>
<feature type="DNA-binding region" description="OmpR/PhoB-type" evidence="9">
    <location>
        <begin position="124"/>
        <end position="218"/>
    </location>
</feature>
<evidence type="ECO:0000256" key="1">
    <source>
        <dbReference type="ARBA" id="ARBA00004496"/>
    </source>
</evidence>
<organism evidence="12 13">
    <name type="scientific">Methyloligella halotolerans</name>
    <dbReference type="NCBI Taxonomy" id="1177755"/>
    <lineage>
        <taxon>Bacteria</taxon>
        <taxon>Pseudomonadati</taxon>
        <taxon>Pseudomonadota</taxon>
        <taxon>Alphaproteobacteria</taxon>
        <taxon>Hyphomicrobiales</taxon>
        <taxon>Hyphomicrobiaceae</taxon>
        <taxon>Methyloligella</taxon>
    </lineage>
</organism>
<dbReference type="Gene3D" id="3.40.50.2300">
    <property type="match status" value="1"/>
</dbReference>
<sequence length="220" mass="24194">MRILIVEDDELLGDGLKVGLEMNGFTADLATSVAEGDAALRAGGFAAIALDIMLPDGSGQELLRDMRRRGDATPVLMLTALDSVRDRIEGLDGGADDYLGKPFDLEELGARLRALIRRANGRQKMLLEFGGVTLDPSRMEAGRDGEMLRLSRREFTILNALMEHPGAILSRGQLEDQLYGFQEGVESNAVEVHIHHLRAKFGNRFIETVRGVGYRLRESS</sequence>
<evidence type="ECO:0000256" key="2">
    <source>
        <dbReference type="ARBA" id="ARBA00022490"/>
    </source>
</evidence>
<evidence type="ECO:0000256" key="5">
    <source>
        <dbReference type="ARBA" id="ARBA00023015"/>
    </source>
</evidence>
<evidence type="ECO:0000313" key="12">
    <source>
        <dbReference type="EMBL" id="ODA65942.1"/>
    </source>
</evidence>
<dbReference type="PANTHER" id="PTHR48111">
    <property type="entry name" value="REGULATOR OF RPOS"/>
    <property type="match status" value="1"/>
</dbReference>
<dbReference type="InterPro" id="IPR001789">
    <property type="entry name" value="Sig_transdc_resp-reg_receiver"/>
</dbReference>
<dbReference type="GO" id="GO:0032993">
    <property type="term" value="C:protein-DNA complex"/>
    <property type="evidence" value="ECO:0007669"/>
    <property type="project" value="TreeGrafter"/>
</dbReference>
<dbReference type="AlphaFoldDB" id="A0A1E2RUW0"/>
<protein>
    <submittedName>
        <fullName evidence="12">Transcriptional regulatory protein QseB</fullName>
    </submittedName>
</protein>
<feature type="domain" description="OmpR/PhoB-type" evidence="11">
    <location>
        <begin position="124"/>
        <end position="218"/>
    </location>
</feature>
<dbReference type="GO" id="GO:0000976">
    <property type="term" value="F:transcription cis-regulatory region binding"/>
    <property type="evidence" value="ECO:0007669"/>
    <property type="project" value="TreeGrafter"/>
</dbReference>
<dbReference type="Pfam" id="PF00486">
    <property type="entry name" value="Trans_reg_C"/>
    <property type="match status" value="1"/>
</dbReference>
<dbReference type="PANTHER" id="PTHR48111:SF35">
    <property type="entry name" value="TRANSCRIPTIONAL REGULATORY PROTEIN QSEB"/>
    <property type="match status" value="1"/>
</dbReference>
<dbReference type="SMART" id="SM00862">
    <property type="entry name" value="Trans_reg_C"/>
    <property type="match status" value="1"/>
</dbReference>
<dbReference type="EMBL" id="MASI01000013">
    <property type="protein sequence ID" value="ODA65942.1"/>
    <property type="molecule type" value="Genomic_DNA"/>
</dbReference>
<dbReference type="PROSITE" id="PS51755">
    <property type="entry name" value="OMPR_PHOB"/>
    <property type="match status" value="1"/>
</dbReference>
<reference evidence="12 13" key="1">
    <citation type="submission" date="2016-07" db="EMBL/GenBank/DDBJ databases">
        <title>Draft genome sequence of Methyloligella halotolerans C2T (VKM B-2706T=CCUG 61687T=DSM 25045T), a halotolerant polyhydroxybutyrate accumulating methylotroph.</title>
        <authorList>
            <person name="Vasilenko O.V."/>
            <person name="Doronina N.V."/>
            <person name="Poroshina M.N."/>
            <person name="Tarlachkov S.V."/>
            <person name="Trotsenko Y.A."/>
        </authorList>
    </citation>
    <scope>NUCLEOTIDE SEQUENCE [LARGE SCALE GENOMIC DNA]</scope>
    <source>
        <strain evidence="12 13">VKM B-2706</strain>
    </source>
</reference>
<evidence type="ECO:0000256" key="6">
    <source>
        <dbReference type="ARBA" id="ARBA00023125"/>
    </source>
</evidence>
<dbReference type="InterPro" id="IPR036388">
    <property type="entry name" value="WH-like_DNA-bd_sf"/>
</dbReference>
<proteinExistence type="predicted"/>
<keyword evidence="4" id="KW-0902">Two-component regulatory system</keyword>
<evidence type="ECO:0000259" key="11">
    <source>
        <dbReference type="PROSITE" id="PS51755"/>
    </source>
</evidence>
<dbReference type="InterPro" id="IPR011006">
    <property type="entry name" value="CheY-like_superfamily"/>
</dbReference>
<evidence type="ECO:0000256" key="7">
    <source>
        <dbReference type="ARBA" id="ARBA00023163"/>
    </source>
</evidence>
<dbReference type="InterPro" id="IPR039420">
    <property type="entry name" value="WalR-like"/>
</dbReference>
<dbReference type="PATRIC" id="fig|1177755.3.peg.3202"/>
<dbReference type="OrthoDB" id="9802426at2"/>
<dbReference type="RefSeq" id="WP_069096291.1">
    <property type="nucleotide sequence ID" value="NZ_MASI01000013.1"/>
</dbReference>
<evidence type="ECO:0000259" key="10">
    <source>
        <dbReference type="PROSITE" id="PS50110"/>
    </source>
</evidence>
<feature type="modified residue" description="4-aspartylphosphate" evidence="8">
    <location>
        <position position="51"/>
    </location>
</feature>
<dbReference type="Pfam" id="PF00072">
    <property type="entry name" value="Response_reg"/>
    <property type="match status" value="1"/>
</dbReference>
<dbReference type="GO" id="GO:0006355">
    <property type="term" value="P:regulation of DNA-templated transcription"/>
    <property type="evidence" value="ECO:0007669"/>
    <property type="project" value="InterPro"/>
</dbReference>
<keyword evidence="2" id="KW-0963">Cytoplasm</keyword>
<dbReference type="CDD" id="cd17624">
    <property type="entry name" value="REC_OmpR_PmrA-like"/>
    <property type="match status" value="1"/>
</dbReference>